<keyword evidence="3" id="KW-1185">Reference proteome</keyword>
<dbReference type="InterPro" id="IPR011010">
    <property type="entry name" value="DNA_brk_join_enz"/>
</dbReference>
<dbReference type="GO" id="GO:0006310">
    <property type="term" value="P:DNA recombination"/>
    <property type="evidence" value="ECO:0007669"/>
    <property type="project" value="UniProtKB-KW"/>
</dbReference>
<dbReference type="SUPFAM" id="SSF56349">
    <property type="entry name" value="DNA breaking-rejoining enzymes"/>
    <property type="match status" value="1"/>
</dbReference>
<reference evidence="2 3" key="1">
    <citation type="submission" date="2022-05" db="EMBL/GenBank/DDBJ databases">
        <authorList>
            <consortium name="Genoscope - CEA"/>
            <person name="William W."/>
        </authorList>
    </citation>
    <scope>NUCLEOTIDE SEQUENCE [LARGE SCALE GENOMIC DNA]</scope>
</reference>
<sequence length="310" mass="34688">MAKNKIYKGRSPNVERYLNSCGREVDISGLIAPNLAAGARLAAKNESQALDEKTSRTYELRLIALEQFAAQNGDDAILFGPNKRPFLAATLQTFMQVMGETKGKKIGTLRCRGLKPPVIRGYAAAFNYWFCAFGHTEQYSEAIVTAEDGSQRVVPKGNPMSSPDVTQMIKQLVKRATRPTAKDTRHGRVPYEPKKAPPFTLQQLLRMRAYCLNTIEGLRGIWLWTVTLFSFALFLRGEEPLRLKLKNLRLPANFTLGDPITLPKRIEVKIPWSKADRKAKGVTLTLWSNPFNKQLCPVTALIAWLLVAGL</sequence>
<proteinExistence type="predicted"/>
<dbReference type="EMBL" id="CALNXJ010000005">
    <property type="protein sequence ID" value="CAH3040207.1"/>
    <property type="molecule type" value="Genomic_DNA"/>
</dbReference>
<organism evidence="2 3">
    <name type="scientific">Pocillopora meandrina</name>
    <dbReference type="NCBI Taxonomy" id="46732"/>
    <lineage>
        <taxon>Eukaryota</taxon>
        <taxon>Metazoa</taxon>
        <taxon>Cnidaria</taxon>
        <taxon>Anthozoa</taxon>
        <taxon>Hexacorallia</taxon>
        <taxon>Scleractinia</taxon>
        <taxon>Astrocoeniina</taxon>
        <taxon>Pocilloporidae</taxon>
        <taxon>Pocillopora</taxon>
    </lineage>
</organism>
<dbReference type="GO" id="GO:0003677">
    <property type="term" value="F:DNA binding"/>
    <property type="evidence" value="ECO:0007669"/>
    <property type="project" value="InterPro"/>
</dbReference>
<keyword evidence="1" id="KW-0233">DNA recombination</keyword>
<dbReference type="InterPro" id="IPR013762">
    <property type="entry name" value="Integrase-like_cat_sf"/>
</dbReference>
<dbReference type="GO" id="GO:0015074">
    <property type="term" value="P:DNA integration"/>
    <property type="evidence" value="ECO:0007669"/>
    <property type="project" value="InterPro"/>
</dbReference>
<comment type="caution">
    <text evidence="2">The sequence shown here is derived from an EMBL/GenBank/DDBJ whole genome shotgun (WGS) entry which is preliminary data.</text>
</comment>
<protein>
    <submittedName>
        <fullName evidence="2">Uncharacterized protein</fullName>
    </submittedName>
</protein>
<dbReference type="Gene3D" id="1.10.443.10">
    <property type="entry name" value="Intergrase catalytic core"/>
    <property type="match status" value="1"/>
</dbReference>
<name>A0AAU9VVJ7_9CNID</name>
<gene>
    <name evidence="2" type="ORF">PMEA_00025826</name>
</gene>
<dbReference type="Proteomes" id="UP001159428">
    <property type="component" value="Unassembled WGS sequence"/>
</dbReference>
<accession>A0AAU9VVJ7</accession>
<evidence type="ECO:0000313" key="2">
    <source>
        <dbReference type="EMBL" id="CAH3040207.1"/>
    </source>
</evidence>
<evidence type="ECO:0000313" key="3">
    <source>
        <dbReference type="Proteomes" id="UP001159428"/>
    </source>
</evidence>
<dbReference type="AlphaFoldDB" id="A0AAU9VVJ7"/>
<evidence type="ECO:0000256" key="1">
    <source>
        <dbReference type="ARBA" id="ARBA00023172"/>
    </source>
</evidence>